<protein>
    <submittedName>
        <fullName evidence="1">Uncharacterized protein</fullName>
    </submittedName>
</protein>
<dbReference type="AlphaFoldDB" id="F9RIC4"/>
<gene>
    <name evidence="1" type="ORF">VIS19158_11683</name>
</gene>
<evidence type="ECO:0000313" key="2">
    <source>
        <dbReference type="Proteomes" id="UP000004349"/>
    </source>
</evidence>
<proteinExistence type="predicted"/>
<dbReference type="eggNOG" id="ENOG5030B70">
    <property type="taxonomic scope" value="Bacteria"/>
</dbReference>
<dbReference type="RefSeq" id="WP_005592694.1">
    <property type="nucleotide sequence ID" value="NZ_AFWE01000018.1"/>
</dbReference>
<name>F9RIC4_9VIBR</name>
<sequence length="58" mass="6647">MQMNCSITHTLNQSATNEELEKLASMIEQKWFTPSQQPIIAAFISRNAIKNFLEGYDL</sequence>
<reference evidence="1 2" key="1">
    <citation type="journal article" date="2012" name="Int. J. Syst. Evol. Microbiol.">
        <title>Vibrio caribbeanicus sp. nov., isolated from the marine sponge Scleritoderma cyanea.</title>
        <authorList>
            <person name="Hoffmann M."/>
            <person name="Monday S.R."/>
            <person name="Allard M.W."/>
            <person name="Strain E.A."/>
            <person name="Whittaker P."/>
            <person name="Naum M."/>
            <person name="McCarthy P.J."/>
            <person name="Lopez J.V."/>
            <person name="Fischer M."/>
            <person name="Brown E.W."/>
        </authorList>
    </citation>
    <scope>NUCLEOTIDE SEQUENCE [LARGE SCALE GENOMIC DNA]</scope>
    <source>
        <strain evidence="1 2">LMG 19158</strain>
    </source>
</reference>
<dbReference type="EMBL" id="AFWE01000018">
    <property type="protein sequence ID" value="EGU42456.1"/>
    <property type="molecule type" value="Genomic_DNA"/>
</dbReference>
<accession>F9RIC4</accession>
<evidence type="ECO:0000313" key="1">
    <source>
        <dbReference type="EMBL" id="EGU42456.1"/>
    </source>
</evidence>
<organism evidence="1 2">
    <name type="scientific">Vibrio scophthalmi LMG 19158</name>
    <dbReference type="NCBI Taxonomy" id="870967"/>
    <lineage>
        <taxon>Bacteria</taxon>
        <taxon>Pseudomonadati</taxon>
        <taxon>Pseudomonadota</taxon>
        <taxon>Gammaproteobacteria</taxon>
        <taxon>Vibrionales</taxon>
        <taxon>Vibrionaceae</taxon>
        <taxon>Vibrio</taxon>
    </lineage>
</organism>
<dbReference type="Proteomes" id="UP000004349">
    <property type="component" value="Unassembled WGS sequence"/>
</dbReference>
<comment type="caution">
    <text evidence="1">The sequence shown here is derived from an EMBL/GenBank/DDBJ whole genome shotgun (WGS) entry which is preliminary data.</text>
</comment>